<evidence type="ECO:0000313" key="2">
    <source>
        <dbReference type="Proteomes" id="UP000249334"/>
    </source>
</evidence>
<dbReference type="EMBL" id="PXXW01000046">
    <property type="protein sequence ID" value="RAN93464.1"/>
    <property type="molecule type" value="Genomic_DNA"/>
</dbReference>
<keyword evidence="2" id="KW-1185">Reference proteome</keyword>
<dbReference type="Gene3D" id="3.10.28.20">
    <property type="entry name" value="Acetamidase/Formamidase-like domains"/>
    <property type="match status" value="1"/>
</dbReference>
<organism evidence="1 2">
    <name type="scientific">Micromonospora saelicesensis</name>
    <dbReference type="NCBI Taxonomy" id="285676"/>
    <lineage>
        <taxon>Bacteria</taxon>
        <taxon>Bacillati</taxon>
        <taxon>Actinomycetota</taxon>
        <taxon>Actinomycetes</taxon>
        <taxon>Micromonosporales</taxon>
        <taxon>Micromonosporaceae</taxon>
        <taxon>Micromonospora</taxon>
    </lineage>
</organism>
<dbReference type="RefSeq" id="WP_112641349.1">
    <property type="nucleotide sequence ID" value="NZ_PXXW01000046.1"/>
</dbReference>
<name>A0ABX9CBE2_9ACTN</name>
<sequence>MAGGWPTGFNERYGVQDQQVFTALDSMLTLMQRLHGLSRADAVALASIAVDMRVTQIVNQSVGAHAVLRDDAVRWPDADSVGGRG</sequence>
<evidence type="ECO:0000313" key="1">
    <source>
        <dbReference type="EMBL" id="RAN93464.1"/>
    </source>
</evidence>
<gene>
    <name evidence="1" type="ORF">GAR05_05548</name>
</gene>
<accession>A0ABX9CBE2</accession>
<comment type="caution">
    <text evidence="1">The sequence shown here is derived from an EMBL/GenBank/DDBJ whole genome shotgun (WGS) entry which is preliminary data.</text>
</comment>
<dbReference type="Proteomes" id="UP000249334">
    <property type="component" value="Unassembled WGS sequence"/>
</dbReference>
<reference evidence="1 2" key="1">
    <citation type="submission" date="2018-03" db="EMBL/GenBank/DDBJ databases">
        <title>Genomic framework for the identification of Micromonospora saelicesensis and Micromonospora noduli.</title>
        <authorList>
            <person name="Riesco R."/>
            <person name="Trujillo M.E."/>
        </authorList>
    </citation>
    <scope>NUCLEOTIDE SEQUENCE [LARGE SCALE GENOMIC DNA]</scope>
    <source>
        <strain evidence="1 2">GAR05</strain>
    </source>
</reference>
<dbReference type="SUPFAM" id="SSF141130">
    <property type="entry name" value="Acetamidase/Formamidase-like"/>
    <property type="match status" value="1"/>
</dbReference>
<protein>
    <submittedName>
        <fullName evidence="1">Uncharacterized protein</fullName>
    </submittedName>
</protein>
<proteinExistence type="predicted"/>